<name>A0ABY7IVX5_STRNI</name>
<dbReference type="InterPro" id="IPR010982">
    <property type="entry name" value="Lambda_DNA-bd_dom_sf"/>
</dbReference>
<accession>A0ABY7IVX5</accession>
<dbReference type="Pfam" id="PF01381">
    <property type="entry name" value="HTH_3"/>
    <property type="match status" value="1"/>
</dbReference>
<dbReference type="InterPro" id="IPR001387">
    <property type="entry name" value="Cro/C1-type_HTH"/>
</dbReference>
<gene>
    <name evidence="3" type="ORF">STRNI_000139</name>
</gene>
<organism evidence="3 4">
    <name type="scientific">Streptomyces nigrescens</name>
    <dbReference type="NCBI Taxonomy" id="1920"/>
    <lineage>
        <taxon>Bacteria</taxon>
        <taxon>Bacillati</taxon>
        <taxon>Actinomycetota</taxon>
        <taxon>Actinomycetes</taxon>
        <taxon>Kitasatosporales</taxon>
        <taxon>Streptomycetaceae</taxon>
        <taxon>Streptomyces</taxon>
    </lineage>
</organism>
<dbReference type="EMBL" id="CP114203">
    <property type="protein sequence ID" value="WAU02167.1"/>
    <property type="molecule type" value="Genomic_DNA"/>
</dbReference>
<proteinExistence type="predicted"/>
<dbReference type="SUPFAM" id="SSF47413">
    <property type="entry name" value="lambda repressor-like DNA-binding domains"/>
    <property type="match status" value="1"/>
</dbReference>
<feature type="domain" description="HTH cro/C1-type" evidence="2">
    <location>
        <begin position="9"/>
        <end position="63"/>
    </location>
</feature>
<evidence type="ECO:0000313" key="4">
    <source>
        <dbReference type="Proteomes" id="UP001210169"/>
    </source>
</evidence>
<dbReference type="SMART" id="SM00530">
    <property type="entry name" value="HTH_XRE"/>
    <property type="match status" value="1"/>
</dbReference>
<sequence>MPPLASSALARQRRSRGHTQESLAQRLGVDVSSVARWERGISAPSPGIRRALAGELALSLDELDARLRPSPTPSAAHRDEADEPSELIKDIWGAAERDDLAARLGADPAHTGTVSRDHVVRVVHQWLITPPPPLGAHRSHGRTHRIGAATLERVRARLRYLHEADDTVAGGDLHPAVRDELARTAALLRTCTYTEAVGRDLLRILAEMCQLAGWSAADAGNPRAGEHYHLYGIKAAHAADAPVLAAQLVSSLGYHLAEHGHGRDAVTVTRSALARLNALERGTPAAAPATPAVRALLHARAAWAHAVADEPTRADEAIGRAQDAYAARRPGTDPDPAWTYWLTPDEMQIIVGRLDIALGRPLRGRERLSAALATCDPRRVRETALYTAWLAHSHLHGHELGTATKLARHARRLSATIRSAYSERAVRQLDQHLS</sequence>
<evidence type="ECO:0000259" key="2">
    <source>
        <dbReference type="PROSITE" id="PS50943"/>
    </source>
</evidence>
<protein>
    <submittedName>
        <fullName evidence="3">Helix-turn-helix domain-containing protein</fullName>
    </submittedName>
</protein>
<dbReference type="GeneID" id="301329357"/>
<feature type="compositionally biased region" description="Low complexity" evidence="1">
    <location>
        <begin position="1"/>
        <end position="10"/>
    </location>
</feature>
<dbReference type="CDD" id="cd00093">
    <property type="entry name" value="HTH_XRE"/>
    <property type="match status" value="1"/>
</dbReference>
<keyword evidence="4" id="KW-1185">Reference proteome</keyword>
<feature type="region of interest" description="Disordered" evidence="1">
    <location>
        <begin position="1"/>
        <end position="25"/>
    </location>
</feature>
<reference evidence="3 4" key="1">
    <citation type="submission" date="2022-12" db="EMBL/GenBank/DDBJ databases">
        <authorList>
            <person name="Ruckert C."/>
            <person name="Busche T."/>
            <person name="Kalinowski J."/>
            <person name="Wittmann C."/>
        </authorList>
    </citation>
    <scope>NUCLEOTIDE SEQUENCE [LARGE SCALE GENOMIC DNA]</scope>
    <source>
        <strain evidence="3 4">DSM 40276</strain>
    </source>
</reference>
<dbReference type="Gene3D" id="1.10.260.40">
    <property type="entry name" value="lambda repressor-like DNA-binding domains"/>
    <property type="match status" value="1"/>
</dbReference>
<dbReference type="RefSeq" id="WP_266449439.1">
    <property type="nucleotide sequence ID" value="NZ_CP114203.1"/>
</dbReference>
<evidence type="ECO:0000313" key="3">
    <source>
        <dbReference type="EMBL" id="WAU02167.1"/>
    </source>
</evidence>
<evidence type="ECO:0000256" key="1">
    <source>
        <dbReference type="SAM" id="MobiDB-lite"/>
    </source>
</evidence>
<dbReference type="PROSITE" id="PS50943">
    <property type="entry name" value="HTH_CROC1"/>
    <property type="match status" value="1"/>
</dbReference>
<dbReference type="Proteomes" id="UP001210169">
    <property type="component" value="Chromosome"/>
</dbReference>